<proteinExistence type="predicted"/>
<evidence type="ECO:0000313" key="3">
    <source>
        <dbReference type="EMBL" id="VVU94748.1"/>
    </source>
</evidence>
<organism evidence="3">
    <name type="scientific">seawater metagenome</name>
    <dbReference type="NCBI Taxonomy" id="1561972"/>
    <lineage>
        <taxon>unclassified sequences</taxon>
        <taxon>metagenomes</taxon>
        <taxon>ecological metagenomes</taxon>
    </lineage>
</organism>
<evidence type="ECO:0000256" key="1">
    <source>
        <dbReference type="SAM" id="Coils"/>
    </source>
</evidence>
<accession>A0A5E8CH56</accession>
<protein>
    <submittedName>
        <fullName evidence="3">Uncharacterized protein</fullName>
    </submittedName>
</protein>
<gene>
    <name evidence="3" type="ORF">CPAV1605_473</name>
</gene>
<dbReference type="AlphaFoldDB" id="A0A5E8CH56"/>
<reference evidence="3" key="1">
    <citation type="submission" date="2019-09" db="EMBL/GenBank/DDBJ databases">
        <authorList>
            <person name="Needham M D."/>
        </authorList>
    </citation>
    <scope>NUCLEOTIDE SEQUENCE</scope>
</reference>
<feature type="coiled-coil region" evidence="1">
    <location>
        <begin position="105"/>
        <end position="139"/>
    </location>
</feature>
<dbReference type="EMBL" id="CABVLZ010000002">
    <property type="protein sequence ID" value="VVU94748.1"/>
    <property type="molecule type" value="Genomic_DNA"/>
</dbReference>
<feature type="region of interest" description="Disordered" evidence="2">
    <location>
        <begin position="1"/>
        <end position="25"/>
    </location>
</feature>
<evidence type="ECO:0000256" key="2">
    <source>
        <dbReference type="SAM" id="MobiDB-lite"/>
    </source>
</evidence>
<keyword evidence="1" id="KW-0175">Coiled coil</keyword>
<name>A0A5E8CH56_9ZZZZ</name>
<sequence length="145" mass="17220">MQSEKITKRLSRDSAYSRPKKTYQEKLSPDDIEEKLEEYIKVEDIAKVPLNSHIRYFTYNPKTKKKEFRLGGFLTRKDNPDKYVILSNGNLSWSVQTAETLFFKKMSIKELKTEYEDQIEKLTQENTKLKKYAKKLKAKLNSKEK</sequence>
<feature type="compositionally biased region" description="Basic and acidic residues" evidence="2">
    <location>
        <begin position="1"/>
        <end position="12"/>
    </location>
</feature>